<evidence type="ECO:0000313" key="3">
    <source>
        <dbReference type="Proteomes" id="UP000494249"/>
    </source>
</evidence>
<gene>
    <name evidence="2" type="ORF">LMG22037_06467</name>
</gene>
<protein>
    <submittedName>
        <fullName evidence="2">Uncharacterized protein</fullName>
    </submittedName>
</protein>
<dbReference type="AlphaFoldDB" id="A0A6J5CPZ5"/>
<keyword evidence="1" id="KW-0472">Membrane</keyword>
<dbReference type="Proteomes" id="UP000494249">
    <property type="component" value="Unassembled WGS sequence"/>
</dbReference>
<dbReference type="RefSeq" id="WP_035484503.1">
    <property type="nucleotide sequence ID" value="NZ_CADFGL010000064.1"/>
</dbReference>
<keyword evidence="1" id="KW-0812">Transmembrane</keyword>
<evidence type="ECO:0000313" key="2">
    <source>
        <dbReference type="EMBL" id="CAB3741209.1"/>
    </source>
</evidence>
<proteinExistence type="predicted"/>
<dbReference type="EMBL" id="CADIKB010000070">
    <property type="protein sequence ID" value="CAB3741209.1"/>
    <property type="molecule type" value="Genomic_DNA"/>
</dbReference>
<feature type="transmembrane region" description="Helical" evidence="1">
    <location>
        <begin position="7"/>
        <end position="25"/>
    </location>
</feature>
<keyword evidence="1" id="KW-1133">Transmembrane helix</keyword>
<feature type="transmembrane region" description="Helical" evidence="1">
    <location>
        <begin position="37"/>
        <end position="57"/>
    </location>
</feature>
<organism evidence="2 3">
    <name type="scientific">Paraburkholderia phenoliruptrix</name>
    <dbReference type="NCBI Taxonomy" id="252970"/>
    <lineage>
        <taxon>Bacteria</taxon>
        <taxon>Pseudomonadati</taxon>
        <taxon>Pseudomonadota</taxon>
        <taxon>Betaproteobacteria</taxon>
        <taxon>Burkholderiales</taxon>
        <taxon>Burkholderiaceae</taxon>
        <taxon>Paraburkholderia</taxon>
    </lineage>
</organism>
<name>A0A6J5CPZ5_9BURK</name>
<sequence length="323" mass="33999">MIRVRPVLLLAVVTTGTAISMSVLAGWQRGGWLAERLVWVAIGIVLVAGAHLLPALCGSAPPSGRAVGAVLWLGCMAAASYGHATFFLLSQLHAGEFRVSAVPVASIPAHRELTAVMAERASVTAELARADARRCTRDCPTWQARRVALAARLDALDAEAADVRRYQAIKDGNAQNRTTARDDPVTARLATLCGIVDTKLDLFAGLAFAAVLEGVACLLWWLALTPPASESSDANRHGVAHNVTAETAPVTTLAQSPSPTTVQSIVPPVVQPTVTPPESDIARLRRDIESGAVKPTVAGIRQHLGCSQAKASTLRRQLADITA</sequence>
<feature type="transmembrane region" description="Helical" evidence="1">
    <location>
        <begin position="69"/>
        <end position="89"/>
    </location>
</feature>
<reference evidence="2 3" key="1">
    <citation type="submission" date="2020-04" db="EMBL/GenBank/DDBJ databases">
        <authorList>
            <person name="De Canck E."/>
        </authorList>
    </citation>
    <scope>NUCLEOTIDE SEQUENCE [LARGE SCALE GENOMIC DNA]</scope>
    <source>
        <strain evidence="2 3">LMG 22037</strain>
    </source>
</reference>
<evidence type="ECO:0000256" key="1">
    <source>
        <dbReference type="SAM" id="Phobius"/>
    </source>
</evidence>
<accession>A0A6J5CPZ5</accession>
<feature type="transmembrane region" description="Helical" evidence="1">
    <location>
        <begin position="202"/>
        <end position="223"/>
    </location>
</feature>